<gene>
    <name evidence="1" type="ORF">NDU88_012045</name>
</gene>
<accession>A0AAV7QZ18</accession>
<sequence>MDGWRHRFVITAIGSSLCHTPLLVECLAVGLASSAWPPPCHPGKRVLYLVGGIASSAGLSPCLLRLWGLLCHTNIGWVPGWRSRFLSMAASVPFPAIAACGYLEGSLPPQRCPRSKLRP</sequence>
<name>A0AAV7QZ18_PLEWA</name>
<organism evidence="1 2">
    <name type="scientific">Pleurodeles waltl</name>
    <name type="common">Iberian ribbed newt</name>
    <dbReference type="NCBI Taxonomy" id="8319"/>
    <lineage>
        <taxon>Eukaryota</taxon>
        <taxon>Metazoa</taxon>
        <taxon>Chordata</taxon>
        <taxon>Craniata</taxon>
        <taxon>Vertebrata</taxon>
        <taxon>Euteleostomi</taxon>
        <taxon>Amphibia</taxon>
        <taxon>Batrachia</taxon>
        <taxon>Caudata</taxon>
        <taxon>Salamandroidea</taxon>
        <taxon>Salamandridae</taxon>
        <taxon>Pleurodelinae</taxon>
        <taxon>Pleurodeles</taxon>
    </lineage>
</organism>
<keyword evidence="2" id="KW-1185">Reference proteome</keyword>
<protein>
    <submittedName>
        <fullName evidence="1">Uncharacterized protein</fullName>
    </submittedName>
</protein>
<reference evidence="1" key="1">
    <citation type="journal article" date="2022" name="bioRxiv">
        <title>Sequencing and chromosome-scale assembly of the giantPleurodeles waltlgenome.</title>
        <authorList>
            <person name="Brown T."/>
            <person name="Elewa A."/>
            <person name="Iarovenko S."/>
            <person name="Subramanian E."/>
            <person name="Araus A.J."/>
            <person name="Petzold A."/>
            <person name="Susuki M."/>
            <person name="Suzuki K.-i.T."/>
            <person name="Hayashi T."/>
            <person name="Toyoda A."/>
            <person name="Oliveira C."/>
            <person name="Osipova E."/>
            <person name="Leigh N.D."/>
            <person name="Simon A."/>
            <person name="Yun M.H."/>
        </authorList>
    </citation>
    <scope>NUCLEOTIDE SEQUENCE</scope>
    <source>
        <strain evidence="1">20211129_DDA</strain>
        <tissue evidence="1">Liver</tissue>
    </source>
</reference>
<evidence type="ECO:0000313" key="2">
    <source>
        <dbReference type="Proteomes" id="UP001066276"/>
    </source>
</evidence>
<dbReference type="Proteomes" id="UP001066276">
    <property type="component" value="Chromosome 6"/>
</dbReference>
<dbReference type="AlphaFoldDB" id="A0AAV7QZ18"/>
<dbReference type="EMBL" id="JANPWB010000010">
    <property type="protein sequence ID" value="KAJ1145761.1"/>
    <property type="molecule type" value="Genomic_DNA"/>
</dbReference>
<proteinExistence type="predicted"/>
<evidence type="ECO:0000313" key="1">
    <source>
        <dbReference type="EMBL" id="KAJ1145761.1"/>
    </source>
</evidence>
<comment type="caution">
    <text evidence="1">The sequence shown here is derived from an EMBL/GenBank/DDBJ whole genome shotgun (WGS) entry which is preliminary data.</text>
</comment>